<comment type="similarity">
    <text evidence="2">Belongs to the ATP-dependent AMP-binding enzyme family.</text>
</comment>
<feature type="domain" description="Carrier" evidence="6">
    <location>
        <begin position="975"/>
        <end position="1049"/>
    </location>
</feature>
<dbReference type="FunFam" id="1.10.1200.10:FF:000005">
    <property type="entry name" value="Nonribosomal peptide synthetase 1"/>
    <property type="match status" value="2"/>
</dbReference>
<keyword evidence="3" id="KW-0596">Phosphopantetheine</keyword>
<dbReference type="PROSITE" id="PS00455">
    <property type="entry name" value="AMP_BINDING"/>
    <property type="match status" value="2"/>
</dbReference>
<dbReference type="EMBL" id="SZQA01000017">
    <property type="protein sequence ID" value="TKK87202.1"/>
    <property type="molecule type" value="Genomic_DNA"/>
</dbReference>
<feature type="domain" description="Carrier" evidence="6">
    <location>
        <begin position="1963"/>
        <end position="2038"/>
    </location>
</feature>
<dbReference type="SUPFAM" id="SSF56801">
    <property type="entry name" value="Acetyl-CoA synthetase-like"/>
    <property type="match status" value="2"/>
</dbReference>
<dbReference type="SUPFAM" id="SSF47336">
    <property type="entry name" value="ACP-like"/>
    <property type="match status" value="2"/>
</dbReference>
<dbReference type="Pfam" id="PF00975">
    <property type="entry name" value="Thioesterase"/>
    <property type="match status" value="1"/>
</dbReference>
<dbReference type="Proteomes" id="UP000308705">
    <property type="component" value="Unassembled WGS sequence"/>
</dbReference>
<dbReference type="Gene3D" id="3.40.50.12780">
    <property type="entry name" value="N-terminal domain of ligase-like"/>
    <property type="match status" value="2"/>
</dbReference>
<dbReference type="PROSITE" id="PS00012">
    <property type="entry name" value="PHOSPHOPANTETHEINE"/>
    <property type="match status" value="2"/>
</dbReference>
<dbReference type="SMART" id="SM00823">
    <property type="entry name" value="PKS_PP"/>
    <property type="match status" value="2"/>
</dbReference>
<comment type="caution">
    <text evidence="7">The sequence shown here is derived from an EMBL/GenBank/DDBJ whole genome shotgun (WGS) entry which is preliminary data.</text>
</comment>
<dbReference type="GO" id="GO:0008610">
    <property type="term" value="P:lipid biosynthetic process"/>
    <property type="evidence" value="ECO:0007669"/>
    <property type="project" value="UniProtKB-ARBA"/>
</dbReference>
<dbReference type="Gene3D" id="3.30.559.30">
    <property type="entry name" value="Nonribosomal peptide synthetase, condensation domain"/>
    <property type="match status" value="2"/>
</dbReference>
<dbReference type="GO" id="GO:0043041">
    <property type="term" value="P:amino acid activation for nonribosomal peptide biosynthetic process"/>
    <property type="evidence" value="ECO:0007669"/>
    <property type="project" value="TreeGrafter"/>
</dbReference>
<evidence type="ECO:0000313" key="8">
    <source>
        <dbReference type="Proteomes" id="UP000308705"/>
    </source>
</evidence>
<dbReference type="FunFam" id="3.40.50.980:FF:000001">
    <property type="entry name" value="Non-ribosomal peptide synthetase"/>
    <property type="match status" value="1"/>
</dbReference>
<dbReference type="InterPro" id="IPR001242">
    <property type="entry name" value="Condensation_dom"/>
</dbReference>
<dbReference type="RefSeq" id="WP_137248399.1">
    <property type="nucleotide sequence ID" value="NZ_SZQA01000017.1"/>
</dbReference>
<dbReference type="NCBIfam" id="TIGR01733">
    <property type="entry name" value="AA-adenyl-dom"/>
    <property type="match status" value="2"/>
</dbReference>
<keyword evidence="8" id="KW-1185">Reference proteome</keyword>
<dbReference type="OrthoDB" id="3802848at2"/>
<evidence type="ECO:0000313" key="7">
    <source>
        <dbReference type="EMBL" id="TKK87202.1"/>
    </source>
</evidence>
<evidence type="ECO:0000259" key="6">
    <source>
        <dbReference type="PROSITE" id="PS50075"/>
    </source>
</evidence>
<dbReference type="InterPro" id="IPR009081">
    <property type="entry name" value="PP-bd_ACP"/>
</dbReference>
<dbReference type="InterPro" id="IPR001031">
    <property type="entry name" value="Thioesterase"/>
</dbReference>
<dbReference type="GO" id="GO:0005737">
    <property type="term" value="C:cytoplasm"/>
    <property type="evidence" value="ECO:0007669"/>
    <property type="project" value="TreeGrafter"/>
</dbReference>
<dbReference type="GO" id="GO:0044550">
    <property type="term" value="P:secondary metabolite biosynthetic process"/>
    <property type="evidence" value="ECO:0007669"/>
    <property type="project" value="UniProtKB-ARBA"/>
</dbReference>
<dbReference type="CDD" id="cd19531">
    <property type="entry name" value="LCL_NRPS-like"/>
    <property type="match status" value="1"/>
</dbReference>
<dbReference type="InterPro" id="IPR045851">
    <property type="entry name" value="AMP-bd_C_sf"/>
</dbReference>
<feature type="compositionally biased region" description="Basic and acidic residues" evidence="5">
    <location>
        <begin position="1959"/>
        <end position="1968"/>
    </location>
</feature>
<dbReference type="GO" id="GO:0003824">
    <property type="term" value="F:catalytic activity"/>
    <property type="evidence" value="ECO:0007669"/>
    <property type="project" value="InterPro"/>
</dbReference>
<dbReference type="PROSITE" id="PS50075">
    <property type="entry name" value="CARRIER"/>
    <property type="match status" value="2"/>
</dbReference>
<dbReference type="Gene3D" id="3.30.559.10">
    <property type="entry name" value="Chloramphenicol acetyltransferase-like domain"/>
    <property type="match status" value="2"/>
</dbReference>
<dbReference type="Pfam" id="PF00668">
    <property type="entry name" value="Condensation"/>
    <property type="match status" value="2"/>
</dbReference>
<dbReference type="InterPro" id="IPR042099">
    <property type="entry name" value="ANL_N_sf"/>
</dbReference>
<dbReference type="InterPro" id="IPR006162">
    <property type="entry name" value="Ppantetheine_attach_site"/>
</dbReference>
<comment type="cofactor">
    <cofactor evidence="1">
        <name>pantetheine 4'-phosphate</name>
        <dbReference type="ChEBI" id="CHEBI:47942"/>
    </cofactor>
</comment>
<dbReference type="InterPro" id="IPR000873">
    <property type="entry name" value="AMP-dep_synth/lig_dom"/>
</dbReference>
<dbReference type="PANTHER" id="PTHR45527:SF1">
    <property type="entry name" value="FATTY ACID SYNTHASE"/>
    <property type="match status" value="1"/>
</dbReference>
<dbReference type="FunFam" id="3.30.300.30:FF:000010">
    <property type="entry name" value="Enterobactin synthetase component F"/>
    <property type="match status" value="1"/>
</dbReference>
<keyword evidence="4" id="KW-0597">Phosphoprotein</keyword>
<protein>
    <submittedName>
        <fullName evidence="7">Amino acid adenylation domain-containing protein</fullName>
    </submittedName>
</protein>
<feature type="region of interest" description="Disordered" evidence="5">
    <location>
        <begin position="1"/>
        <end position="32"/>
    </location>
</feature>
<evidence type="ECO:0000256" key="4">
    <source>
        <dbReference type="ARBA" id="ARBA00022553"/>
    </source>
</evidence>
<dbReference type="InterPro" id="IPR029058">
    <property type="entry name" value="AB_hydrolase_fold"/>
</dbReference>
<evidence type="ECO:0000256" key="5">
    <source>
        <dbReference type="SAM" id="MobiDB-lite"/>
    </source>
</evidence>
<dbReference type="InterPro" id="IPR025110">
    <property type="entry name" value="AMP-bd_C"/>
</dbReference>
<proteinExistence type="inferred from homology"/>
<gene>
    <name evidence="7" type="ORF">FDA94_19000</name>
</gene>
<dbReference type="CDD" id="cd17643">
    <property type="entry name" value="A_NRPS_Cytc1-like"/>
    <property type="match status" value="1"/>
</dbReference>
<dbReference type="Pfam" id="PF00550">
    <property type="entry name" value="PP-binding"/>
    <property type="match status" value="2"/>
</dbReference>
<evidence type="ECO:0000256" key="2">
    <source>
        <dbReference type="ARBA" id="ARBA00006432"/>
    </source>
</evidence>
<dbReference type="FunFam" id="3.40.50.12780:FF:000012">
    <property type="entry name" value="Non-ribosomal peptide synthetase"/>
    <property type="match status" value="1"/>
</dbReference>
<evidence type="ECO:0000256" key="1">
    <source>
        <dbReference type="ARBA" id="ARBA00001957"/>
    </source>
</evidence>
<dbReference type="InterPro" id="IPR036736">
    <property type="entry name" value="ACP-like_sf"/>
</dbReference>
<dbReference type="PANTHER" id="PTHR45527">
    <property type="entry name" value="NONRIBOSOMAL PEPTIDE SYNTHETASE"/>
    <property type="match status" value="1"/>
</dbReference>
<dbReference type="InterPro" id="IPR020806">
    <property type="entry name" value="PKS_PP-bd"/>
</dbReference>
<dbReference type="SUPFAM" id="SSF53474">
    <property type="entry name" value="alpha/beta-Hydrolases"/>
    <property type="match status" value="1"/>
</dbReference>
<name>A0A4U3MFJ4_9ACTN</name>
<organism evidence="7 8">
    <name type="scientific">Herbidospora galbida</name>
    <dbReference type="NCBI Taxonomy" id="2575442"/>
    <lineage>
        <taxon>Bacteria</taxon>
        <taxon>Bacillati</taxon>
        <taxon>Actinomycetota</taxon>
        <taxon>Actinomycetes</taxon>
        <taxon>Streptosporangiales</taxon>
        <taxon>Streptosporangiaceae</taxon>
        <taxon>Herbidospora</taxon>
    </lineage>
</organism>
<dbReference type="Pfam" id="PF00501">
    <property type="entry name" value="AMP-binding"/>
    <property type="match status" value="3"/>
</dbReference>
<accession>A0A4U3MFJ4</accession>
<dbReference type="InterPro" id="IPR020845">
    <property type="entry name" value="AMP-binding_CS"/>
</dbReference>
<evidence type="ECO:0000256" key="3">
    <source>
        <dbReference type="ARBA" id="ARBA00022450"/>
    </source>
</evidence>
<reference evidence="7 8" key="1">
    <citation type="submission" date="2019-04" db="EMBL/GenBank/DDBJ databases">
        <title>Herbidospora sp. NEAU-GS14.nov., a novel actinomycete isolated from soil.</title>
        <authorList>
            <person name="Han L."/>
        </authorList>
    </citation>
    <scope>NUCLEOTIDE SEQUENCE [LARGE SCALE GENOMIC DNA]</scope>
    <source>
        <strain evidence="7 8">NEAU-GS14</strain>
    </source>
</reference>
<feature type="compositionally biased region" description="Basic and acidic residues" evidence="5">
    <location>
        <begin position="10"/>
        <end position="20"/>
    </location>
</feature>
<dbReference type="GO" id="GO:0031177">
    <property type="term" value="F:phosphopantetheine binding"/>
    <property type="evidence" value="ECO:0007669"/>
    <property type="project" value="InterPro"/>
</dbReference>
<dbReference type="InterPro" id="IPR023213">
    <property type="entry name" value="CAT-like_dom_sf"/>
</dbReference>
<dbReference type="CDD" id="cd05930">
    <property type="entry name" value="A_NRPS"/>
    <property type="match status" value="1"/>
</dbReference>
<feature type="region of interest" description="Disordered" evidence="5">
    <location>
        <begin position="1947"/>
        <end position="1968"/>
    </location>
</feature>
<dbReference type="InterPro" id="IPR010071">
    <property type="entry name" value="AA_adenyl_dom"/>
</dbReference>
<dbReference type="SUPFAM" id="SSF52777">
    <property type="entry name" value="CoA-dependent acyltransferases"/>
    <property type="match status" value="4"/>
</dbReference>
<dbReference type="Gene3D" id="3.40.50.1820">
    <property type="entry name" value="alpha/beta hydrolase"/>
    <property type="match status" value="1"/>
</dbReference>
<sequence>MNSETTGARLLRDRLRDRGGRGGGVTPVPRDGALPLSFSQQRLWVLDRLRPGGTDYLVPIVLRLTGELRLPDLRRALGEVVARHEILRTRYVTDPDGNPVQVVDDPAPIEVEVVSGDLDALLKEEGARRFDLETGPVLRAKVIEVGPDDNVLAVVVHHIAMDGWSSGVFVRDLAAAYASSGLAPLPIQYADFAAWQRERVSGPRLESGLAHWLKALDGLPPLELPADRPRPAVWDSLGDTVTFTIPAATARRVTALGRDHRATPFMTYLAVFWALLSRYSGRHDFAVGTPVAGRTRTEIEDLVGVFINMLVLRADLSGDPTFGEVLDRARETAISAYEHQEVPFERLAGALAVDHDLSTHPLFQVNFVMQTTEPIRFEAGGLTGAELPVISQGAKFDLTWTLEELADGSLAGEATFATALFTRATIDRMTAHYLRLLDVVAEETRLGDLPLLTPEEHELLVRGPAGTAPAAPCLHERFAEQARRTPDAVALRAGDVEMTYRDLDLRANRLANHLLTKGLGREDLVGVCLRRDANTIVAILGVLKAGCAYLPIDPDHPAERIGYVLGDARARVVVTEGALRDRLPALDVVDLDEPLGGDATAPETGAHPGDLAYVIYTSGSTGRPKGVQVTHANVVRLLTANEEAYRFSPEDRWVLCHSYAFDVSVWEMWGALLYGGLLVVVPSSVVRSPWELADVLVRERITVLNQTPSAFHGLVELAGRGDPALDGLALRLVILAGEPVEVAALEPWWNRFADTAPQIVNKYGITETTVHVTYRPLTRADLGGDRSPIGPPMRDLTLHLLDDRMRPVPVGVPGEIYVGGPGVARGYLDRPGLTADRFVPAENGERLYRSGDKARWLPNGDIGFLGRFDHQVKIRGFRIELGEVESFLTAHPDIETAVVVADRQRLVAYVLPKDGAALTPSQLRAYAAGRMPAYMVPALFIPLAKLPLTVNGKVDRRALPAPGEAAPDREEAYVAPRTPSERAVAEVWSRVLQVDRVGVDDNFFALGGDSIRAVRLIGLLRDAGHGFSVQDLFRHPTVGALVRTGGTHAEEPGVAPFALIPAEERALLPEGLADAYPMAMGQTGMVYEMLADPGLNLYHNVTSYLIRDTGPFDPAALRRAAEAVTERHEVLRTSFDLGSYRQLVHETAEMEVTLPTSTLLEFQEAERARPFDLTKAPLVRLGAHRVADDRWYLTFTECHAVLDGWSHNSLISELLACYRAARAGLPLPEERISVRYADFIAQEQAGLRDPAHRAFWRDRLGEAEPVKIPASWAGEPGLYELTVPLAGLDPGLRLLAKRAGASKKSVLLAAHLAVWRSLTSAPRFHCGLVSNGRPEVKDGDRVRGMFLNPVPFLAPGFSGTWTDLVRATFAEEVELWPYRRFPLAEMQREFGDGGRLLEVVFNYLDFHVLDREAVDTAASSEISPNEFPLAVSTEGDALVLTLRSERVARPYGELLARMYRTVLTAMAADPDGPVAASALAAEDRAEILALGGGPRGEGWRGAVHERIPVSDQVAVVAPDGALTFAELHDRARRWAARLVLMGVAPGDVVGVCLPRSTDLVAALLGVLRTGAAYVPLDPRDPADRRAALLRDAGARVVVTPGLEPLDDDVTPWSPQPDDVACVIYTSGSTGRPKGVMVRHAALADRVRSNAHTPGLSADDVLAAVVPITTDVATLDVFGALTQGARLVLAAEDLARDPFSLADLLTAHDVSWMQCSPTTWRMLVESGWTPPPGFRIVSGGEAMTQALKDRLVATGAQVWDCYGPNEATIFCFGARVDDGTWFLADGATSHVLTPGGEPAAFGVPGEIHVGGDGLARGYLGQPGHTAENFRPDPFGPPGARLYATGDLGRRHPDGRIEILGRADHQLKVRGFRVELGEIENTLVACPGVRAAVAHPAGGALAAYLIAEPGLDVAALRAHLTGVLPAHMVPAHFTVMDAFPRLANGKVDRAALPSPAGTSATRDDPPRGAREQTIAGVWAEVLGLARVGRDDDFFAIGGHSLLMMRIIVRLREEHGITLTFRDFLGHRTVRGLATVTGGPRSPLVWLREGPETPLFCVHPGGGSGHWYRVLAETLGRSLAAFEWPGLHGDHPPASTVGDIADLYLAAMRAARPAGPYHLLGWCGSSGITWEMARRLRAAGEEVELVLLDPVLDVSAGDDAAHLAKLEVFKRAEALFGDPAAADELVEVLRDVVDEDAEQITADDLGPEWADRLRSWRELLQARLDYPFPRYEGTVHLVLCDELVQEKHESIQGSTYAGYLRRWSELADLRLHRVPGDHLGVLRDPCVTDLARALTSALAEGAP</sequence>
<dbReference type="Gene3D" id="3.30.300.30">
    <property type="match status" value="2"/>
</dbReference>
<dbReference type="Pfam" id="PF13193">
    <property type="entry name" value="AMP-binding_C"/>
    <property type="match status" value="2"/>
</dbReference>
<dbReference type="Gene3D" id="1.10.1200.10">
    <property type="entry name" value="ACP-like"/>
    <property type="match status" value="2"/>
</dbReference>